<protein>
    <submittedName>
        <fullName evidence="2">AzlD domain-containing protein</fullName>
    </submittedName>
</protein>
<evidence type="ECO:0000256" key="1">
    <source>
        <dbReference type="SAM" id="Phobius"/>
    </source>
</evidence>
<keyword evidence="1" id="KW-1133">Transmembrane helix</keyword>
<keyword evidence="1" id="KW-0472">Membrane</keyword>
<sequence>MPDPLYVLSAVALSAAVTWALRALPFTLLAPLRASRTIQYLSTRMPAGVMVILLVYCLRDVPMSASGAVAPLVALTATVGLHLWRRSALLSILTGTAAYVALTSTVFAS</sequence>
<comment type="caution">
    <text evidence="2">The sequence shown here is derived from an EMBL/GenBank/DDBJ whole genome shotgun (WGS) entry which is preliminary data.</text>
</comment>
<name>A0ABU2XC38_9ACTN</name>
<proteinExistence type="predicted"/>
<organism evidence="2 3">
    <name type="scientific">Streptomyces lonegramiae</name>
    <dbReference type="NCBI Taxonomy" id="3075524"/>
    <lineage>
        <taxon>Bacteria</taxon>
        <taxon>Bacillati</taxon>
        <taxon>Actinomycetota</taxon>
        <taxon>Actinomycetes</taxon>
        <taxon>Kitasatosporales</taxon>
        <taxon>Streptomycetaceae</taxon>
        <taxon>Streptomyces</taxon>
    </lineage>
</organism>
<accession>A0ABU2XC38</accession>
<keyword evidence="1" id="KW-0812">Transmembrane</keyword>
<evidence type="ECO:0000313" key="3">
    <source>
        <dbReference type="Proteomes" id="UP001180754"/>
    </source>
</evidence>
<dbReference type="InterPro" id="IPR008407">
    <property type="entry name" value="Brnchd-chn_aa_trnsp_AzlD"/>
</dbReference>
<dbReference type="Proteomes" id="UP001180754">
    <property type="component" value="Unassembled WGS sequence"/>
</dbReference>
<dbReference type="PIRSF" id="PIRSF003203">
    <property type="entry name" value="AzlD"/>
    <property type="match status" value="1"/>
</dbReference>
<keyword evidence="3" id="KW-1185">Reference proteome</keyword>
<dbReference type="EMBL" id="JAVRFD010000005">
    <property type="protein sequence ID" value="MDT0543489.1"/>
    <property type="molecule type" value="Genomic_DNA"/>
</dbReference>
<gene>
    <name evidence="2" type="ORF">RND15_12285</name>
</gene>
<feature type="transmembrane region" description="Helical" evidence="1">
    <location>
        <begin position="90"/>
        <end position="108"/>
    </location>
</feature>
<reference evidence="2" key="1">
    <citation type="submission" date="2024-05" db="EMBL/GenBank/DDBJ databases">
        <title>30 novel species of actinomycetes from the DSMZ collection.</title>
        <authorList>
            <person name="Nouioui I."/>
        </authorList>
    </citation>
    <scope>NUCLEOTIDE SEQUENCE</scope>
    <source>
        <strain evidence="2">DSM 41529</strain>
    </source>
</reference>
<dbReference type="Pfam" id="PF05437">
    <property type="entry name" value="AzlD"/>
    <property type="match status" value="1"/>
</dbReference>
<feature type="transmembrane region" description="Helical" evidence="1">
    <location>
        <begin position="39"/>
        <end position="58"/>
    </location>
</feature>
<evidence type="ECO:0000313" key="2">
    <source>
        <dbReference type="EMBL" id="MDT0543489.1"/>
    </source>
</evidence>
<dbReference type="RefSeq" id="WP_311723902.1">
    <property type="nucleotide sequence ID" value="NZ_JAVRFD010000005.1"/>
</dbReference>
<feature type="transmembrane region" description="Helical" evidence="1">
    <location>
        <begin position="65"/>
        <end position="84"/>
    </location>
</feature>